<dbReference type="EMBL" id="JAUHHV010000005">
    <property type="protein sequence ID" value="KAK1423159.1"/>
    <property type="molecule type" value="Genomic_DNA"/>
</dbReference>
<proteinExistence type="predicted"/>
<keyword evidence="2" id="KW-1185">Reference proteome</keyword>
<sequence>MCLSIQLGRPNVEGPSCVESAINIIGDVVETGKPHQHHLQPGQNFLLQWGAFSYYSLMQSSYIGSSTMKIAASRENAVGEGVMHIFPLCNLPFESG</sequence>
<name>A0AAD8KI42_TARER</name>
<accession>A0AAD8KI42</accession>
<organism evidence="1 2">
    <name type="scientific">Tagetes erecta</name>
    <name type="common">African marigold</name>
    <dbReference type="NCBI Taxonomy" id="13708"/>
    <lineage>
        <taxon>Eukaryota</taxon>
        <taxon>Viridiplantae</taxon>
        <taxon>Streptophyta</taxon>
        <taxon>Embryophyta</taxon>
        <taxon>Tracheophyta</taxon>
        <taxon>Spermatophyta</taxon>
        <taxon>Magnoliopsida</taxon>
        <taxon>eudicotyledons</taxon>
        <taxon>Gunneridae</taxon>
        <taxon>Pentapetalae</taxon>
        <taxon>asterids</taxon>
        <taxon>campanulids</taxon>
        <taxon>Asterales</taxon>
        <taxon>Asteraceae</taxon>
        <taxon>Asteroideae</taxon>
        <taxon>Heliantheae alliance</taxon>
        <taxon>Tageteae</taxon>
        <taxon>Tagetes</taxon>
    </lineage>
</organism>
<protein>
    <submittedName>
        <fullName evidence="1">Uncharacterized protein</fullName>
    </submittedName>
</protein>
<evidence type="ECO:0000313" key="2">
    <source>
        <dbReference type="Proteomes" id="UP001229421"/>
    </source>
</evidence>
<reference evidence="1" key="1">
    <citation type="journal article" date="2023" name="bioRxiv">
        <title>Improved chromosome-level genome assembly for marigold (Tagetes erecta).</title>
        <authorList>
            <person name="Jiang F."/>
            <person name="Yuan L."/>
            <person name="Wang S."/>
            <person name="Wang H."/>
            <person name="Xu D."/>
            <person name="Wang A."/>
            <person name="Fan W."/>
        </authorList>
    </citation>
    <scope>NUCLEOTIDE SEQUENCE</scope>
    <source>
        <strain evidence="1">WSJ</strain>
        <tissue evidence="1">Leaf</tissue>
    </source>
</reference>
<evidence type="ECO:0000313" key="1">
    <source>
        <dbReference type="EMBL" id="KAK1423159.1"/>
    </source>
</evidence>
<comment type="caution">
    <text evidence="1">The sequence shown here is derived from an EMBL/GenBank/DDBJ whole genome shotgun (WGS) entry which is preliminary data.</text>
</comment>
<dbReference type="Proteomes" id="UP001229421">
    <property type="component" value="Unassembled WGS sequence"/>
</dbReference>
<dbReference type="AlphaFoldDB" id="A0AAD8KI42"/>
<gene>
    <name evidence="1" type="ORF">QVD17_18454</name>
</gene>